<name>A0ABM0YXB7_CAMSA</name>
<accession>A0ABM0YXB7</accession>
<gene>
    <name evidence="3" type="primary">LOC104783955</name>
</gene>
<dbReference type="RefSeq" id="XP_010507349.1">
    <property type="nucleotide sequence ID" value="XM_010509047.1"/>
</dbReference>
<feature type="region of interest" description="Disordered" evidence="1">
    <location>
        <begin position="101"/>
        <end position="162"/>
    </location>
</feature>
<keyword evidence="2" id="KW-1185">Reference proteome</keyword>
<evidence type="ECO:0000313" key="3">
    <source>
        <dbReference type="RefSeq" id="XP_010507349.1"/>
    </source>
</evidence>
<evidence type="ECO:0000256" key="1">
    <source>
        <dbReference type="SAM" id="MobiDB-lite"/>
    </source>
</evidence>
<sequence length="162" mass="17476">MNGSNSVDDFAGKISGLASQSSSLGATIEEPKLVKKFHTGLPREKFIHMVASLEQVLDLNTTTFVDIVGRLKAYEERIGEVSSVEDQGKLMFTNTSNNRGGYSGFRGGSRGRGGFGRGGYSRGSFGRGGFGRGKGRGLFDGQIQGGEPQKITKTNQRKTYRK</sequence>
<dbReference type="GeneID" id="104783955"/>
<reference evidence="2" key="1">
    <citation type="journal article" date="2014" name="Nat. Commun.">
        <title>The emerging biofuel crop Camelina sativa retains a highly undifferentiated hexaploid genome structure.</title>
        <authorList>
            <person name="Kagale S."/>
            <person name="Koh C."/>
            <person name="Nixon J."/>
            <person name="Bollina V."/>
            <person name="Clarke W.E."/>
            <person name="Tuteja R."/>
            <person name="Spillane C."/>
            <person name="Robinson S.J."/>
            <person name="Links M.G."/>
            <person name="Clarke C."/>
            <person name="Higgins E.E."/>
            <person name="Huebert T."/>
            <person name="Sharpe A.G."/>
            <person name="Parkin I.A."/>
        </authorList>
    </citation>
    <scope>NUCLEOTIDE SEQUENCE [LARGE SCALE GENOMIC DNA]</scope>
    <source>
        <strain evidence="2">cv. DH55</strain>
    </source>
</reference>
<proteinExistence type="predicted"/>
<protein>
    <submittedName>
        <fullName evidence="3">Pupal cuticle protein 36-like</fullName>
    </submittedName>
</protein>
<organism evidence="2 3">
    <name type="scientific">Camelina sativa</name>
    <name type="common">False flax</name>
    <name type="synonym">Myagrum sativum</name>
    <dbReference type="NCBI Taxonomy" id="90675"/>
    <lineage>
        <taxon>Eukaryota</taxon>
        <taxon>Viridiplantae</taxon>
        <taxon>Streptophyta</taxon>
        <taxon>Embryophyta</taxon>
        <taxon>Tracheophyta</taxon>
        <taxon>Spermatophyta</taxon>
        <taxon>Magnoliopsida</taxon>
        <taxon>eudicotyledons</taxon>
        <taxon>Gunneridae</taxon>
        <taxon>Pentapetalae</taxon>
        <taxon>rosids</taxon>
        <taxon>malvids</taxon>
        <taxon>Brassicales</taxon>
        <taxon>Brassicaceae</taxon>
        <taxon>Camelineae</taxon>
        <taxon>Camelina</taxon>
    </lineage>
</organism>
<feature type="compositionally biased region" description="Gly residues" evidence="1">
    <location>
        <begin position="101"/>
        <end position="138"/>
    </location>
</feature>
<evidence type="ECO:0000313" key="2">
    <source>
        <dbReference type="Proteomes" id="UP000694864"/>
    </source>
</evidence>
<dbReference type="Proteomes" id="UP000694864">
    <property type="component" value="Chromosome 4"/>
</dbReference>
<reference evidence="3" key="2">
    <citation type="submission" date="2025-08" db="UniProtKB">
        <authorList>
            <consortium name="RefSeq"/>
        </authorList>
    </citation>
    <scope>IDENTIFICATION</scope>
    <source>
        <tissue evidence="3">Leaf</tissue>
    </source>
</reference>